<keyword evidence="3" id="KW-1003">Cell membrane</keyword>
<comment type="caution">
    <text evidence="12">The sequence shown here is derived from an EMBL/GenBank/DDBJ whole genome shotgun (WGS) entry which is preliminary data.</text>
</comment>
<name>A0ABR7A9S6_9BURK</name>
<accession>A0ABR7A9S6</accession>
<keyword evidence="13" id="KW-1185">Reference proteome</keyword>
<dbReference type="Pfam" id="PF07963">
    <property type="entry name" value="N_methyl"/>
    <property type="match status" value="1"/>
</dbReference>
<evidence type="ECO:0000313" key="13">
    <source>
        <dbReference type="Proteomes" id="UP000654304"/>
    </source>
</evidence>
<dbReference type="Pfam" id="PF12019">
    <property type="entry name" value="GspH"/>
    <property type="match status" value="1"/>
</dbReference>
<sequence>MRKINFYRLHRGFSLVELLIAFAIAAILMALAAPSFNSFIDSQRLQTATLEFYAGVNLARAEAIKRGAQVTMVATDGSNWKSGWTIFVDDNGNLKADSNEKIIFTHDALSSKFNVTSVFTDSSSAYVSYTGNGRSRTKTSVQQPQAGTVSFTYNSVTRRVKLNFLGRARTCNPDKDATCDASATGG</sequence>
<evidence type="ECO:0000256" key="2">
    <source>
        <dbReference type="ARBA" id="ARBA00021549"/>
    </source>
</evidence>
<reference evidence="12 13" key="1">
    <citation type="submission" date="2020-08" db="EMBL/GenBank/DDBJ databases">
        <title>Novel species isolated from subtropical streams in China.</title>
        <authorList>
            <person name="Lu H."/>
        </authorList>
    </citation>
    <scope>NUCLEOTIDE SEQUENCE [LARGE SCALE GENOMIC DNA]</scope>
    <source>
        <strain evidence="12 13">CY22W</strain>
    </source>
</reference>
<comment type="subcellular location">
    <subcellularLocation>
        <location evidence="1">Cell inner membrane</location>
        <topology evidence="1">Single-pass membrane protein</topology>
    </subcellularLocation>
</comment>
<dbReference type="RefSeq" id="WP_186905185.1">
    <property type="nucleotide sequence ID" value="NZ_JACOGD010000014.1"/>
</dbReference>
<keyword evidence="6" id="KW-0812">Transmembrane</keyword>
<keyword evidence="5" id="KW-0997">Cell inner membrane</keyword>
<dbReference type="PROSITE" id="PS00409">
    <property type="entry name" value="PROKAR_NTER_METHYL"/>
    <property type="match status" value="1"/>
</dbReference>
<evidence type="ECO:0000256" key="1">
    <source>
        <dbReference type="ARBA" id="ARBA00004377"/>
    </source>
</evidence>
<keyword evidence="8" id="KW-0472">Membrane</keyword>
<dbReference type="Proteomes" id="UP000654304">
    <property type="component" value="Unassembled WGS sequence"/>
</dbReference>
<evidence type="ECO:0000256" key="5">
    <source>
        <dbReference type="ARBA" id="ARBA00022519"/>
    </source>
</evidence>
<keyword evidence="4" id="KW-0488">Methylation</keyword>
<dbReference type="NCBIfam" id="TIGR02532">
    <property type="entry name" value="IV_pilin_GFxxxE"/>
    <property type="match status" value="1"/>
</dbReference>
<dbReference type="Gene3D" id="3.55.40.10">
    <property type="entry name" value="minor pseudopilin epsh domain"/>
    <property type="match status" value="1"/>
</dbReference>
<evidence type="ECO:0000256" key="6">
    <source>
        <dbReference type="ARBA" id="ARBA00022692"/>
    </source>
</evidence>
<dbReference type="InterPro" id="IPR045584">
    <property type="entry name" value="Pilin-like"/>
</dbReference>
<dbReference type="InterPro" id="IPR012902">
    <property type="entry name" value="N_methyl_site"/>
</dbReference>
<dbReference type="InterPro" id="IPR022346">
    <property type="entry name" value="T2SS_GspH"/>
</dbReference>
<feature type="domain" description="General secretion pathway GspH" evidence="11">
    <location>
        <begin position="50"/>
        <end position="166"/>
    </location>
</feature>
<evidence type="ECO:0000256" key="7">
    <source>
        <dbReference type="ARBA" id="ARBA00022989"/>
    </source>
</evidence>
<organism evidence="12 13">
    <name type="scientific">Undibacterium curvum</name>
    <dbReference type="NCBI Taxonomy" id="2762294"/>
    <lineage>
        <taxon>Bacteria</taxon>
        <taxon>Pseudomonadati</taxon>
        <taxon>Pseudomonadota</taxon>
        <taxon>Betaproteobacteria</taxon>
        <taxon>Burkholderiales</taxon>
        <taxon>Oxalobacteraceae</taxon>
        <taxon>Undibacterium</taxon>
    </lineage>
</organism>
<keyword evidence="7" id="KW-1133">Transmembrane helix</keyword>
<evidence type="ECO:0000259" key="11">
    <source>
        <dbReference type="Pfam" id="PF12019"/>
    </source>
</evidence>
<proteinExistence type="inferred from homology"/>
<evidence type="ECO:0000256" key="4">
    <source>
        <dbReference type="ARBA" id="ARBA00022481"/>
    </source>
</evidence>
<evidence type="ECO:0000256" key="10">
    <source>
        <dbReference type="ARBA" id="ARBA00030775"/>
    </source>
</evidence>
<evidence type="ECO:0000256" key="3">
    <source>
        <dbReference type="ARBA" id="ARBA00022475"/>
    </source>
</evidence>
<evidence type="ECO:0000256" key="9">
    <source>
        <dbReference type="ARBA" id="ARBA00025772"/>
    </source>
</evidence>
<gene>
    <name evidence="12" type="ORF">H8K43_18245</name>
</gene>
<protein>
    <recommendedName>
        <fullName evidence="2">Type II secretion system protein H</fullName>
    </recommendedName>
    <alternativeName>
        <fullName evidence="10">General secretion pathway protein H</fullName>
    </alternativeName>
</protein>
<evidence type="ECO:0000313" key="12">
    <source>
        <dbReference type="EMBL" id="MBC3933626.1"/>
    </source>
</evidence>
<comment type="similarity">
    <text evidence="9">Belongs to the GSP H family.</text>
</comment>
<dbReference type="EMBL" id="JACOGD010000014">
    <property type="protein sequence ID" value="MBC3933626.1"/>
    <property type="molecule type" value="Genomic_DNA"/>
</dbReference>
<dbReference type="SUPFAM" id="SSF54523">
    <property type="entry name" value="Pili subunits"/>
    <property type="match status" value="1"/>
</dbReference>
<evidence type="ECO:0000256" key="8">
    <source>
        <dbReference type="ARBA" id="ARBA00023136"/>
    </source>
</evidence>